<dbReference type="Pfam" id="PF00929">
    <property type="entry name" value="RNase_T"/>
    <property type="match status" value="1"/>
</dbReference>
<feature type="domain" description="Exonuclease" evidence="7">
    <location>
        <begin position="12"/>
        <end position="204"/>
    </location>
</feature>
<evidence type="ECO:0000256" key="5">
    <source>
        <dbReference type="ARBA" id="ARBA00025483"/>
    </source>
</evidence>
<comment type="function">
    <text evidence="5">DNA polymerase III is a complex, multichain enzyme responsible for most of the replicative synthesis in bacteria. The epsilon subunit contain the editing function and is a proofreading 3'-5' exonuclease.</text>
</comment>
<dbReference type="GO" id="GO:0003887">
    <property type="term" value="F:DNA-directed DNA polymerase activity"/>
    <property type="evidence" value="ECO:0007669"/>
    <property type="project" value="UniProtKB-EC"/>
</dbReference>
<organism evidence="8 9">
    <name type="scientific">Paramagnetospirillum magnetotacticum MS-1</name>
    <dbReference type="NCBI Taxonomy" id="272627"/>
    <lineage>
        <taxon>Bacteria</taxon>
        <taxon>Pseudomonadati</taxon>
        <taxon>Pseudomonadota</taxon>
        <taxon>Alphaproteobacteria</taxon>
        <taxon>Rhodospirillales</taxon>
        <taxon>Magnetospirillaceae</taxon>
        <taxon>Paramagnetospirillum</taxon>
    </lineage>
</organism>
<name>A0A0C2UGQ1_PARME</name>
<keyword evidence="4" id="KW-0269">Exonuclease</keyword>
<dbReference type="EMBL" id="JXSL01000005">
    <property type="protein sequence ID" value="KIM00743.1"/>
    <property type="molecule type" value="Genomic_DNA"/>
</dbReference>
<dbReference type="EC" id="2.7.7.7" evidence="1"/>
<dbReference type="InterPro" id="IPR036397">
    <property type="entry name" value="RNaseH_sf"/>
</dbReference>
<dbReference type="NCBIfam" id="TIGR00573">
    <property type="entry name" value="dnaq"/>
    <property type="match status" value="1"/>
</dbReference>
<evidence type="ECO:0000256" key="1">
    <source>
        <dbReference type="ARBA" id="ARBA00012417"/>
    </source>
</evidence>
<dbReference type="GO" id="GO:0006260">
    <property type="term" value="P:DNA replication"/>
    <property type="evidence" value="ECO:0007669"/>
    <property type="project" value="InterPro"/>
</dbReference>
<sequence length="218" mass="24137">MLSLEDLSAIDRIIAIDAETTGFQVPTPAEIRKMPKGLRLPGIVIEIGCLELVRSEEGWKTGKSWQRRIQPGGPVSKASVEVHGISPAELKNAPSFRDILDEFEAFIGQDVLLAHSAENEMAFLNFEYARAGRCGFDEMIFSVDDFVCTQDLSRQFFPGVPGSLDVLCDRLWVDRSDRFEHHGALLDAILTAEAFMKMAGGFVQDDTRYMSFGDGDAS</sequence>
<dbReference type="PANTHER" id="PTHR30231:SF4">
    <property type="entry name" value="PROTEIN NEN2"/>
    <property type="match status" value="1"/>
</dbReference>
<evidence type="ECO:0000256" key="6">
    <source>
        <dbReference type="ARBA" id="ARBA00049244"/>
    </source>
</evidence>
<evidence type="ECO:0000256" key="3">
    <source>
        <dbReference type="ARBA" id="ARBA00022801"/>
    </source>
</evidence>
<evidence type="ECO:0000313" key="9">
    <source>
        <dbReference type="Proteomes" id="UP000031971"/>
    </source>
</evidence>
<comment type="catalytic activity">
    <reaction evidence="6">
        <text>DNA(n) + a 2'-deoxyribonucleoside 5'-triphosphate = DNA(n+1) + diphosphate</text>
        <dbReference type="Rhea" id="RHEA:22508"/>
        <dbReference type="Rhea" id="RHEA-COMP:17339"/>
        <dbReference type="Rhea" id="RHEA-COMP:17340"/>
        <dbReference type="ChEBI" id="CHEBI:33019"/>
        <dbReference type="ChEBI" id="CHEBI:61560"/>
        <dbReference type="ChEBI" id="CHEBI:173112"/>
        <dbReference type="EC" id="2.7.7.7"/>
    </reaction>
</comment>
<dbReference type="InterPro" id="IPR012337">
    <property type="entry name" value="RNaseH-like_sf"/>
</dbReference>
<evidence type="ECO:0000259" key="7">
    <source>
        <dbReference type="SMART" id="SM00479"/>
    </source>
</evidence>
<gene>
    <name evidence="8" type="ORF">CCC_01737</name>
</gene>
<dbReference type="Proteomes" id="UP000031971">
    <property type="component" value="Unassembled WGS sequence"/>
</dbReference>
<dbReference type="GO" id="GO:0003677">
    <property type="term" value="F:DNA binding"/>
    <property type="evidence" value="ECO:0007669"/>
    <property type="project" value="InterPro"/>
</dbReference>
<comment type="caution">
    <text evidence="8">The sequence shown here is derived from an EMBL/GenBank/DDBJ whole genome shotgun (WGS) entry which is preliminary data.</text>
</comment>
<protein>
    <recommendedName>
        <fullName evidence="1">DNA-directed DNA polymerase</fullName>
        <ecNumber evidence="1">2.7.7.7</ecNumber>
    </recommendedName>
</protein>
<dbReference type="GO" id="GO:0008408">
    <property type="term" value="F:3'-5' exonuclease activity"/>
    <property type="evidence" value="ECO:0007669"/>
    <property type="project" value="TreeGrafter"/>
</dbReference>
<dbReference type="PANTHER" id="PTHR30231">
    <property type="entry name" value="DNA POLYMERASE III SUBUNIT EPSILON"/>
    <property type="match status" value="1"/>
</dbReference>
<proteinExistence type="predicted"/>
<accession>A0A0C2UGQ1</accession>
<dbReference type="SUPFAM" id="SSF53098">
    <property type="entry name" value="Ribonuclease H-like"/>
    <property type="match status" value="1"/>
</dbReference>
<dbReference type="OrthoDB" id="9803913at2"/>
<evidence type="ECO:0000256" key="4">
    <source>
        <dbReference type="ARBA" id="ARBA00022839"/>
    </source>
</evidence>
<dbReference type="AlphaFoldDB" id="A0A0C2UGQ1"/>
<dbReference type="SMART" id="SM00479">
    <property type="entry name" value="EXOIII"/>
    <property type="match status" value="1"/>
</dbReference>
<keyword evidence="9" id="KW-1185">Reference proteome</keyword>
<evidence type="ECO:0000256" key="2">
    <source>
        <dbReference type="ARBA" id="ARBA00022722"/>
    </source>
</evidence>
<reference evidence="8 9" key="1">
    <citation type="submission" date="2015-01" db="EMBL/GenBank/DDBJ databases">
        <title>Genome Sequence of Magnetospirillum magnetotacticum Strain MS-1.</title>
        <authorList>
            <person name="Marinov G.K."/>
            <person name="Smalley M.D."/>
            <person name="DeSalvo G."/>
        </authorList>
    </citation>
    <scope>NUCLEOTIDE SEQUENCE [LARGE SCALE GENOMIC DNA]</scope>
    <source>
        <strain evidence="8 9">MS-1</strain>
    </source>
</reference>
<dbReference type="RefSeq" id="WP_009866986.1">
    <property type="nucleotide sequence ID" value="NZ_JXSL01000005.1"/>
</dbReference>
<keyword evidence="3" id="KW-0378">Hydrolase</keyword>
<dbReference type="STRING" id="272627.CCC_01737"/>
<dbReference type="InterPro" id="IPR006054">
    <property type="entry name" value="DnaQ"/>
</dbReference>
<dbReference type="InterPro" id="IPR013520">
    <property type="entry name" value="Ribonucl_H"/>
</dbReference>
<dbReference type="Gene3D" id="3.30.420.10">
    <property type="entry name" value="Ribonuclease H-like superfamily/Ribonuclease H"/>
    <property type="match status" value="1"/>
</dbReference>
<evidence type="ECO:0000313" key="8">
    <source>
        <dbReference type="EMBL" id="KIM00743.1"/>
    </source>
</evidence>
<keyword evidence="2" id="KW-0540">Nuclease</keyword>